<dbReference type="Pfam" id="PF00400">
    <property type="entry name" value="WD40"/>
    <property type="match status" value="4"/>
</dbReference>
<feature type="repeat" description="WD" evidence="3">
    <location>
        <begin position="1280"/>
        <end position="1317"/>
    </location>
</feature>
<keyword evidence="7" id="KW-1185">Reference proteome</keyword>
<dbReference type="InterPro" id="IPR001680">
    <property type="entry name" value="WD40_rpt"/>
</dbReference>
<dbReference type="Pfam" id="PF24883">
    <property type="entry name" value="NPHP3_N"/>
    <property type="match status" value="1"/>
</dbReference>
<dbReference type="PROSITE" id="PS50837">
    <property type="entry name" value="NACHT"/>
    <property type="match status" value="1"/>
</dbReference>
<dbReference type="SUPFAM" id="SSF52540">
    <property type="entry name" value="P-loop containing nucleoside triphosphate hydrolases"/>
    <property type="match status" value="1"/>
</dbReference>
<sequence>MNHIDTYRLTATRHYGVFSPVNSATASRSCLPRGSLTAQGRVGHRTINHDECIDISQRPTIFESPDDDIQPNTPAPDPTVGVSTRELYERVTAARHATSTLLKDTKWPLPVDAAAQNLLQTITDLPELPPDTIPFNDTADQLLRALEATHASVKKASEKYGKKERGFMKSIKYKISPLHPEKYTKILSTCNEDIEKITATLRARLDSVAVTGSLGGTETPSGPQNHPAVPHVQAEGHLESSVSHPGPKAKSEEHLTGSAHPTSLLASVATSSPELPAGQQDHHPIGESHGSTEIPSDLQPHSAVPSAQAEGPLESSVSPPDPKANSDEHITGSGHPASHPASILTSSPKLPADEEKPRPIRDALIATTRKAFKAADIASGAIPVVGPFVGVAAKVGLAFVKMIETMDQNDEVSKELADHTSTLSACLNHFNKKTGVDSGDDLDIHIKNLQRYIDHRLAGDRERWGDTLLRELRSVQEKVSHWDTSGRLKKAFLASDHAEELKGYQTTIQNALEQMQLLVSLKTADVVIELKNSELRAERRRLLNCLGDGRYGAQGSSIEDVSCLPGTRVGILDRINAWIKDTSSSTERVLWIRGMAGRGKSAIASTVAQNWASKGSCAIFHFRRGQNALDGQFICALARQLGKGLVPEVKNAVLDCVRENEDIANERLDPQFRTLLVGSLRKLQSLAHPIVIVVDALDEWNNDKDAVQFVKLIDQHSSFLPANVKFLLTCRPEAPLLVALEPRTWHAEDLDSIPDVSEDITRFVQHACEQIRDDHGLPETWPSSVELKGIVEMSQGLFQWARTAMAFVGNRTPVDQLQDLLRQPSTLGGLEKLYHQILSRAFDNVKTDPKRKQLLSWILGTLVVAPYPVSLDAIAFLYADHEILARRKDIVQFLRKNILADFNSLIHISTSSSEPIRLMHTSIRDLLTAERCEHQPYFVDLTQDHRRLATTCLQIMERDLKQNICGLSDISKSNSEVQTEVNRHLSQGLRYCCRSWSAHLTTRITWSETAEVVRAKFQLISDEKLLSWLEVMSLIGATTEALAMAKHVHQWLLDGSQEMRTLWNDTQRFIAAFYEPISFCALHIYASALTQCPVKTTLWMRYGCQATSRMLLGGRQQNWSTNIWASSAAGRVRDIAFSPDGRFLASGFGGGVIQLLDVQTGAWLGKPLPLATGSDDDTVRLSEMQSRTPLGEPLTGHSGWITSVIFPPGSEILASGSDDKIVRLWDMETGPYMNKRVRCHSKWNASVVLSPDGKILASASMDDTVRVWDAQTGALLGEPLASHSEQIISIVFSPDSRILASASHDKTVRLWDAQTGA</sequence>
<evidence type="ECO:0000313" key="7">
    <source>
        <dbReference type="Proteomes" id="UP000054248"/>
    </source>
</evidence>
<dbReference type="PANTHER" id="PTHR10039">
    <property type="entry name" value="AMELOGENIN"/>
    <property type="match status" value="1"/>
</dbReference>
<reference evidence="6 7" key="1">
    <citation type="submission" date="2014-04" db="EMBL/GenBank/DDBJ databases">
        <authorList>
            <consortium name="DOE Joint Genome Institute"/>
            <person name="Kuo A."/>
            <person name="Girlanda M."/>
            <person name="Perotto S."/>
            <person name="Kohler A."/>
            <person name="Nagy L.G."/>
            <person name="Floudas D."/>
            <person name="Copeland A."/>
            <person name="Barry K.W."/>
            <person name="Cichocki N."/>
            <person name="Veneault-Fourrey C."/>
            <person name="LaButti K."/>
            <person name="Lindquist E.A."/>
            <person name="Lipzen A."/>
            <person name="Lundell T."/>
            <person name="Morin E."/>
            <person name="Murat C."/>
            <person name="Sun H."/>
            <person name="Tunlid A."/>
            <person name="Henrissat B."/>
            <person name="Grigoriev I.V."/>
            <person name="Hibbett D.S."/>
            <person name="Martin F."/>
            <person name="Nordberg H.P."/>
            <person name="Cantor M.N."/>
            <person name="Hua S.X."/>
        </authorList>
    </citation>
    <scope>NUCLEOTIDE SEQUENCE [LARGE SCALE GENOMIC DNA]</scope>
    <source>
        <strain evidence="6 7">MUT 4182</strain>
    </source>
</reference>
<dbReference type="PRINTS" id="PR00320">
    <property type="entry name" value="GPROTEINBRPT"/>
</dbReference>
<proteinExistence type="predicted"/>
<protein>
    <recommendedName>
        <fullName evidence="5">NACHT domain-containing protein</fullName>
    </recommendedName>
</protein>
<evidence type="ECO:0000259" key="5">
    <source>
        <dbReference type="PROSITE" id="PS50837"/>
    </source>
</evidence>
<gene>
    <name evidence="6" type="ORF">M407DRAFT_23159</name>
</gene>
<dbReference type="SMART" id="SM00320">
    <property type="entry name" value="WD40"/>
    <property type="match status" value="4"/>
</dbReference>
<dbReference type="PANTHER" id="PTHR10039:SF17">
    <property type="entry name" value="FUNGAL STAND N-TERMINAL GOODBYE DOMAIN-CONTAINING PROTEIN-RELATED"/>
    <property type="match status" value="1"/>
</dbReference>
<feature type="domain" description="NACHT" evidence="5">
    <location>
        <begin position="588"/>
        <end position="734"/>
    </location>
</feature>
<name>A0A0C3QB18_9AGAM</name>
<dbReference type="HOGENOM" id="CLU_006134_0_0_1"/>
<organism evidence="6 7">
    <name type="scientific">Tulasnella calospora MUT 4182</name>
    <dbReference type="NCBI Taxonomy" id="1051891"/>
    <lineage>
        <taxon>Eukaryota</taxon>
        <taxon>Fungi</taxon>
        <taxon>Dikarya</taxon>
        <taxon>Basidiomycota</taxon>
        <taxon>Agaricomycotina</taxon>
        <taxon>Agaricomycetes</taxon>
        <taxon>Cantharellales</taxon>
        <taxon>Tulasnellaceae</taxon>
        <taxon>Tulasnella</taxon>
    </lineage>
</organism>
<feature type="region of interest" description="Disordered" evidence="4">
    <location>
        <begin position="212"/>
        <end position="257"/>
    </location>
</feature>
<dbReference type="EMBL" id="KN823006">
    <property type="protein sequence ID" value="KIO27600.1"/>
    <property type="molecule type" value="Genomic_DNA"/>
</dbReference>
<dbReference type="InterPro" id="IPR027417">
    <property type="entry name" value="P-loop_NTPase"/>
</dbReference>
<evidence type="ECO:0000313" key="6">
    <source>
        <dbReference type="EMBL" id="KIO27600.1"/>
    </source>
</evidence>
<dbReference type="PROSITE" id="PS00678">
    <property type="entry name" value="WD_REPEATS_1"/>
    <property type="match status" value="3"/>
</dbReference>
<dbReference type="Proteomes" id="UP000054248">
    <property type="component" value="Unassembled WGS sequence"/>
</dbReference>
<reference evidence="7" key="2">
    <citation type="submission" date="2015-01" db="EMBL/GenBank/DDBJ databases">
        <title>Evolutionary Origins and Diversification of the Mycorrhizal Mutualists.</title>
        <authorList>
            <consortium name="DOE Joint Genome Institute"/>
            <consortium name="Mycorrhizal Genomics Consortium"/>
            <person name="Kohler A."/>
            <person name="Kuo A."/>
            <person name="Nagy L.G."/>
            <person name="Floudas D."/>
            <person name="Copeland A."/>
            <person name="Barry K.W."/>
            <person name="Cichocki N."/>
            <person name="Veneault-Fourrey C."/>
            <person name="LaButti K."/>
            <person name="Lindquist E.A."/>
            <person name="Lipzen A."/>
            <person name="Lundell T."/>
            <person name="Morin E."/>
            <person name="Murat C."/>
            <person name="Riley R."/>
            <person name="Ohm R."/>
            <person name="Sun H."/>
            <person name="Tunlid A."/>
            <person name="Henrissat B."/>
            <person name="Grigoriev I.V."/>
            <person name="Hibbett D.S."/>
            <person name="Martin F."/>
        </authorList>
    </citation>
    <scope>NUCLEOTIDE SEQUENCE [LARGE SCALE GENOMIC DNA]</scope>
    <source>
        <strain evidence="7">MUT 4182</strain>
    </source>
</reference>
<evidence type="ECO:0000256" key="4">
    <source>
        <dbReference type="SAM" id="MobiDB-lite"/>
    </source>
</evidence>
<dbReference type="InterPro" id="IPR019775">
    <property type="entry name" value="WD40_repeat_CS"/>
</dbReference>
<feature type="non-terminal residue" evidence="6">
    <location>
        <position position="1317"/>
    </location>
</feature>
<feature type="region of interest" description="Disordered" evidence="4">
    <location>
        <begin position="273"/>
        <end position="357"/>
    </location>
</feature>
<dbReference type="OrthoDB" id="3027122at2759"/>
<dbReference type="Gene3D" id="3.40.50.300">
    <property type="entry name" value="P-loop containing nucleotide triphosphate hydrolases"/>
    <property type="match status" value="1"/>
</dbReference>
<dbReference type="PROSITE" id="PS50294">
    <property type="entry name" value="WD_REPEATS_REGION"/>
    <property type="match status" value="3"/>
</dbReference>
<dbReference type="InterPro" id="IPR020472">
    <property type="entry name" value="WD40_PAC1"/>
</dbReference>
<dbReference type="SUPFAM" id="SSF50998">
    <property type="entry name" value="Quinoprotein alcohol dehydrogenase-like"/>
    <property type="match status" value="1"/>
</dbReference>
<evidence type="ECO:0000256" key="3">
    <source>
        <dbReference type="PROSITE-ProRule" id="PRU00221"/>
    </source>
</evidence>
<dbReference type="CDD" id="cd21037">
    <property type="entry name" value="MLKL_NTD"/>
    <property type="match status" value="1"/>
</dbReference>
<keyword evidence="2" id="KW-0677">Repeat</keyword>
<dbReference type="Gene3D" id="2.130.10.10">
    <property type="entry name" value="YVTN repeat-like/Quinoprotein amine dehydrogenase"/>
    <property type="match status" value="2"/>
</dbReference>
<evidence type="ECO:0000256" key="2">
    <source>
        <dbReference type="ARBA" id="ARBA00022737"/>
    </source>
</evidence>
<dbReference type="InterPro" id="IPR059179">
    <property type="entry name" value="MLKL-like_MCAfunc"/>
</dbReference>
<feature type="repeat" description="WD" evidence="3">
    <location>
        <begin position="1194"/>
        <end position="1235"/>
    </location>
</feature>
<dbReference type="InterPro" id="IPR015943">
    <property type="entry name" value="WD40/YVTN_repeat-like_dom_sf"/>
</dbReference>
<dbReference type="CDD" id="cd00200">
    <property type="entry name" value="WD40"/>
    <property type="match status" value="1"/>
</dbReference>
<dbReference type="STRING" id="1051891.A0A0C3QB18"/>
<keyword evidence="1 3" id="KW-0853">WD repeat</keyword>
<dbReference type="InterPro" id="IPR056884">
    <property type="entry name" value="NPHP3-like_N"/>
</dbReference>
<accession>A0A0C3QB18</accession>
<evidence type="ECO:0000256" key="1">
    <source>
        <dbReference type="ARBA" id="ARBA00022574"/>
    </source>
</evidence>
<dbReference type="InterPro" id="IPR011047">
    <property type="entry name" value="Quinoprotein_ADH-like_sf"/>
</dbReference>
<dbReference type="InterPro" id="IPR007111">
    <property type="entry name" value="NACHT_NTPase"/>
</dbReference>
<feature type="repeat" description="WD" evidence="3">
    <location>
        <begin position="1237"/>
        <end position="1278"/>
    </location>
</feature>
<dbReference type="PROSITE" id="PS50082">
    <property type="entry name" value="WD_REPEATS_2"/>
    <property type="match status" value="3"/>
</dbReference>